<comment type="caution">
    <text evidence="1">The sequence shown here is derived from an EMBL/GenBank/DDBJ whole genome shotgun (WGS) entry which is preliminary data.</text>
</comment>
<accession>A0ABQ5QN11</accession>
<keyword evidence="2" id="KW-1185">Reference proteome</keyword>
<evidence type="ECO:0008006" key="3">
    <source>
        <dbReference type="Google" id="ProtNLM"/>
    </source>
</evidence>
<organism evidence="1 2">
    <name type="scientific">Phytohabitans aurantiacus</name>
    <dbReference type="NCBI Taxonomy" id="3016789"/>
    <lineage>
        <taxon>Bacteria</taxon>
        <taxon>Bacillati</taxon>
        <taxon>Actinomycetota</taxon>
        <taxon>Actinomycetes</taxon>
        <taxon>Micromonosporales</taxon>
        <taxon>Micromonosporaceae</taxon>
    </lineage>
</organism>
<proteinExistence type="predicted"/>
<dbReference type="EMBL" id="BSDI01000004">
    <property type="protein sequence ID" value="GLH95660.1"/>
    <property type="molecule type" value="Genomic_DNA"/>
</dbReference>
<dbReference type="PANTHER" id="PTHR34613:SF1">
    <property type="entry name" value="SLL6017 PROTEIN"/>
    <property type="match status" value="1"/>
</dbReference>
<name>A0ABQ5QN11_9ACTN</name>
<dbReference type="PANTHER" id="PTHR34613">
    <property type="entry name" value="SLL0800 PROTEIN"/>
    <property type="match status" value="1"/>
</dbReference>
<dbReference type="RefSeq" id="WP_281892699.1">
    <property type="nucleotide sequence ID" value="NZ_BSDI01000004.1"/>
</dbReference>
<evidence type="ECO:0000313" key="1">
    <source>
        <dbReference type="EMBL" id="GLH95660.1"/>
    </source>
</evidence>
<sequence>MPSVEHETPIDLLKLDPTVGVWLLANVFDVKVPDYHHAHPEATDMRVLVPRTFHADGVLVYRDAADKPQFAVVFEVQRRWDIRKRRTWKLYTAQIEAELDVDAALLVLCPDPAVARRYRDLFAGEGLSLSLRPFIFTPDDVPLVVDVALARAKPALAVFSAICHLNDPEVEAAFPALAEALRSLGPTQASTYYDVVLSRLPVAARTHWEAFMSTAMNYEFKSDFARHYVGLGKAEGKAEGEARAVLTVLEGRGVAVPDDVREQILGCTDLDQLDTWLRRAGNATTIDDVISV</sequence>
<gene>
    <name evidence="1" type="ORF">Pa4123_09320</name>
</gene>
<reference evidence="1" key="1">
    <citation type="submission" date="2022-12" db="EMBL/GenBank/DDBJ databases">
        <title>New Phytohabitans aurantiacus sp. RD004123 nov., an actinomycete isolated from soil.</title>
        <authorList>
            <person name="Triningsih D.W."/>
            <person name="Harunari E."/>
            <person name="Igarashi Y."/>
        </authorList>
    </citation>
    <scope>NUCLEOTIDE SEQUENCE</scope>
    <source>
        <strain evidence="1">RD004123</strain>
    </source>
</reference>
<evidence type="ECO:0000313" key="2">
    <source>
        <dbReference type="Proteomes" id="UP001144280"/>
    </source>
</evidence>
<dbReference type="Proteomes" id="UP001144280">
    <property type="component" value="Unassembled WGS sequence"/>
</dbReference>
<protein>
    <recommendedName>
        <fullName evidence="3">Transposase (putative) YhgA-like domain-containing protein</fullName>
    </recommendedName>
</protein>